<feature type="compositionally biased region" description="Basic residues" evidence="10">
    <location>
        <begin position="460"/>
        <end position="470"/>
    </location>
</feature>
<evidence type="ECO:0000256" key="7">
    <source>
        <dbReference type="ARBA" id="ARBA00023014"/>
    </source>
</evidence>
<gene>
    <name evidence="12" type="ORF">Salat_2345400</name>
</gene>
<evidence type="ECO:0000256" key="6">
    <source>
        <dbReference type="ARBA" id="ARBA00023004"/>
    </source>
</evidence>
<evidence type="ECO:0000256" key="10">
    <source>
        <dbReference type="SAM" id="MobiDB-lite"/>
    </source>
</evidence>
<dbReference type="InterPro" id="IPR003265">
    <property type="entry name" value="HhH-GPD_domain"/>
</dbReference>
<keyword evidence="9" id="KW-0539">Nucleus</keyword>
<dbReference type="GO" id="GO:0003906">
    <property type="term" value="F:DNA-(apurinic or apyrimidinic site) endonuclease activity"/>
    <property type="evidence" value="ECO:0007669"/>
    <property type="project" value="UniProtKB-ARBA"/>
</dbReference>
<dbReference type="GO" id="GO:0003677">
    <property type="term" value="F:DNA binding"/>
    <property type="evidence" value="ECO:0007669"/>
    <property type="project" value="UniProtKB-KW"/>
</dbReference>
<name>A0AAE1XWH9_9LAMI</name>
<feature type="compositionally biased region" description="Basic and acidic residues" evidence="10">
    <location>
        <begin position="471"/>
        <end position="482"/>
    </location>
</feature>
<dbReference type="Pfam" id="PF15629">
    <property type="entry name" value="Perm-CXXC"/>
    <property type="match status" value="1"/>
</dbReference>
<feature type="region of interest" description="Disordered" evidence="10">
    <location>
        <begin position="1176"/>
        <end position="1231"/>
    </location>
</feature>
<comment type="caution">
    <text evidence="12">The sequence shown here is derived from an EMBL/GenBank/DDBJ whole genome shotgun (WGS) entry which is preliminary data.</text>
</comment>
<sequence length="2158" mass="241206">MAVRREDTAPELKDFQIGGSWIPTTPAKPNLTKQQLICTNSQETHWVQTNWLESERYTPANVVTRANLSESGRLPGDFLQETQCQPAPACYSSTSLFSIIGGSNNWQAGEGTNSHGCGDTLSNFDTWREGETTNSHVFGDDLRTNDKLFVQDMDKWTNMSFGNLLALAHAVGSKATVEKALTQTDFVATSSTSAPCFHPQTEGCQLDNALTHTDFVATSSTWTPCFPQIESRQFTLSFGNSSLQDLDSLLGANFGAELNMPNVPKDGSSVPSRPFLDLNSPPRTVTDAFFSKNTSSQFEPITPEKSTRAEHRQEESSIQDLSIDEPPAGKDAQENKITGGGVMELNGKSQLVNDQLCAATSTQLLENHKPDKGATEEADLSKTPQQKPRRKKHRPKVIIEGQHKSTPRSTKAKPTVTPETPRVKRKYVRRKGVNNPLEGETNGTTDANKMAPSSTDNPVGKRKYVRRKGVNKPEDNMDKETPEATDVNPRRYTRSSCRRSLNFNSEGQVRDESSSYCAPPNYNRESQAENFNAENQPRTTVLCQQGMEVMMERNDMDVSHERAHSMHQVQEDYLARPEQHSPSPSPSTNMDPLKDNNMLRDQIVCTRGKCQIVFSDVTHDKEANIVQVRMNLDGQRIPRSPSDSICSSTYLTPEKQVRGLKRQNMDTTVEAELHNRNGTFYNSLQAYLPIFSQNADKNDRTPGLQFPASCKRKRTEKGQNMVTSSSQYTASILDNHVKLERRSLRDSCIKLFTSTTDQGSSGVQFQVNNLLSINHVTDGTQKGKQVYNDLLALGPTERIRKRRSKGPIRVRNLASLHGICKELPASPGRAATTSRIEQDIEILHEPNTCMDALVADTHSTVTTKKRSKRSMLINSTMQNLYNHQKSATISMGPPLALTWKCMPTVDSIVEQLNQLDLNAESSSASAQMQNMFMAYHTHYDEQHALVPFQTYGAVVPYDGSFDQIRRRKPRPKVDLDDETTRVWKLLLENINSEGIDGTDEEKTKWWEEERRVFNGRADSFIARMHLVQGDRRFSPWKGSVVDSVVGVFLTQNVSDHLSSSAFMSLAARFPVESKRQHMELHEETPGTKMKEPGICELDPEGTFGLNKEILNQLVCGEGTKMVQGFEDDGIREVNSVKSSGNNFDTFIPKDDLRGQSTDTSKDDLLISHETIANKSISLTEDGRDTEDTLSSQTAEISSQNSADSPIAQTTERSDSCLLSTSEEEPTAGVKQNRFTSSTSFVKLLQMAGTVLHGVYGKGTEKNMSYENTQVQSESLAFNLQNEGHLDIPTFPAKPMASCSKSIFCHVPSSGAQTTELELSQKHSKGIHSSSEKELCAAEISGLSSESASRTTDQKITALSFEEGPKFSSLNAPSSNNYQSEINRERVGNRTGQIPTQSLVQENNYKMQEVPKVPVYPQNLIDVTGSSSNIDNSKNSEQKEVNSNKDPDYRPAKTVEGPKAKGGRNRKEKENQVDWDQLRKLAQAGGRERVRTANTMDSVDWDAVRCADVNEIAHTIKERGMNNMLAERIKDFLNRLVRDHGSTDLEWLRDIPPDKAKEYLLSFRGLGLKSVECVRLLTLHHLAFPVDTNVGRIAVRLGWVPLQPLPESLQLHLLELYPVLESIQKYLWPRLCKLDQKTLYELHYQMITFGKVFCTKSKPNCNACPMRGECRHFASAFASARLALPAPEDKSIVSATENRTADQNPIRSMNTLQLPSPQANQIDAKSGVSNSQPIIEEPATPEPIIEVPATPEPIIEVPATPEPNYTQAPECDIESAFDEDPDEIPTIKLNMEEFTHNLQKIMQQNTELQEGDMSKALVALTSQAASIPVPKLKNVSRLRTEHQVYELPDSHPLLEGMDKREPDDPCPYLLAIWTPGETANSIEPPERRCSSQELEKLCNDETCSSCNSVREANSQTVRGTLLIPCRTAMRGSFPLNGTYFQVNEVFSDHESSLSPIDVPRGWLWNLPRRTVYFGTSIPTIFKGLSTEGIQYCFWRGFVCVRGFDRTTRAPRPLIARLHFPASKLAKGKGKTWSKQSVDNYKTWSNLIPQKHVNGFIPGKLNGVMNEFADEKSTSIRAEPVISERETRNYTIPSYQRFSSIKLPEDSSPVAVFAFGREENGGRKNGRFRKILPPCRLWSSLPFLFQCLKPRATWRVIVIV</sequence>
<dbReference type="InterPro" id="IPR011257">
    <property type="entry name" value="DNA_glycosylase"/>
</dbReference>
<feature type="compositionally biased region" description="Polar residues" evidence="10">
    <location>
        <begin position="441"/>
        <end position="457"/>
    </location>
</feature>
<keyword evidence="6" id="KW-0408">Iron</keyword>
<dbReference type="GO" id="GO:0141166">
    <property type="term" value="P:chromosomal 5-methylcytosine DNA demethylation pathway"/>
    <property type="evidence" value="ECO:0007669"/>
    <property type="project" value="InterPro"/>
</dbReference>
<feature type="region of interest" description="Disordered" evidence="10">
    <location>
        <begin position="286"/>
        <end position="342"/>
    </location>
</feature>
<feature type="domain" description="HhH-GPD" evidence="11">
    <location>
        <begin position="1483"/>
        <end position="1651"/>
    </location>
</feature>
<feature type="compositionally biased region" description="Polar residues" evidence="10">
    <location>
        <begin position="1423"/>
        <end position="1432"/>
    </location>
</feature>
<evidence type="ECO:0000256" key="8">
    <source>
        <dbReference type="ARBA" id="ARBA00023125"/>
    </source>
</evidence>
<feature type="compositionally biased region" description="Polar residues" evidence="10">
    <location>
        <begin position="1188"/>
        <end position="1220"/>
    </location>
</feature>
<dbReference type="GO" id="GO:0005634">
    <property type="term" value="C:nucleus"/>
    <property type="evidence" value="ECO:0007669"/>
    <property type="project" value="UniProtKB-SubCell"/>
</dbReference>
<evidence type="ECO:0000313" key="13">
    <source>
        <dbReference type="Proteomes" id="UP001293254"/>
    </source>
</evidence>
<feature type="compositionally biased region" description="Polar residues" evidence="10">
    <location>
        <begin position="580"/>
        <end position="590"/>
    </location>
</feature>
<dbReference type="PANTHER" id="PTHR46213">
    <property type="entry name" value="TRANSCRIPTIONAL ACTIVATOR DEMETER"/>
    <property type="match status" value="1"/>
</dbReference>
<keyword evidence="13" id="KW-1185">Reference proteome</keyword>
<dbReference type="InterPro" id="IPR028924">
    <property type="entry name" value="Perm-CXXC"/>
</dbReference>
<feature type="compositionally biased region" description="Basic and acidic residues" evidence="10">
    <location>
        <begin position="305"/>
        <end position="315"/>
    </location>
</feature>
<comment type="subcellular location">
    <subcellularLocation>
        <location evidence="2">Nucleus</location>
    </subcellularLocation>
</comment>
<dbReference type="GO" id="GO:0051539">
    <property type="term" value="F:4 iron, 4 sulfur cluster binding"/>
    <property type="evidence" value="ECO:0007669"/>
    <property type="project" value="UniProtKB-KW"/>
</dbReference>
<feature type="region of interest" description="Disordered" evidence="10">
    <location>
        <begin position="1136"/>
        <end position="1161"/>
    </location>
</feature>
<keyword evidence="7" id="KW-0411">Iron-sulfur</keyword>
<feature type="compositionally biased region" description="Basic and acidic residues" evidence="10">
    <location>
        <begin position="1433"/>
        <end position="1474"/>
    </location>
</feature>
<dbReference type="SMART" id="SM00525">
    <property type="entry name" value="FES"/>
    <property type="match status" value="1"/>
</dbReference>
<evidence type="ECO:0000256" key="9">
    <source>
        <dbReference type="ARBA" id="ARBA00023242"/>
    </source>
</evidence>
<evidence type="ECO:0000256" key="4">
    <source>
        <dbReference type="ARBA" id="ARBA00022485"/>
    </source>
</evidence>
<dbReference type="Gene3D" id="1.10.340.30">
    <property type="entry name" value="Hypothetical protein, domain 2"/>
    <property type="match status" value="1"/>
</dbReference>
<evidence type="ECO:0000256" key="2">
    <source>
        <dbReference type="ARBA" id="ARBA00004123"/>
    </source>
</evidence>
<feature type="region of interest" description="Disordered" evidence="10">
    <location>
        <begin position="367"/>
        <end position="516"/>
    </location>
</feature>
<proteinExistence type="inferred from homology"/>
<dbReference type="Gene3D" id="1.10.1670.10">
    <property type="entry name" value="Helix-hairpin-Helix base-excision DNA repair enzymes (C-terminal)"/>
    <property type="match status" value="1"/>
</dbReference>
<feature type="compositionally biased region" description="Polar residues" evidence="10">
    <location>
        <begin position="498"/>
        <end position="507"/>
    </location>
</feature>
<evidence type="ECO:0000313" key="12">
    <source>
        <dbReference type="EMBL" id="KAK4419325.1"/>
    </source>
</evidence>
<dbReference type="GO" id="GO:0046872">
    <property type="term" value="F:metal ion binding"/>
    <property type="evidence" value="ECO:0007669"/>
    <property type="project" value="UniProtKB-KW"/>
</dbReference>
<dbReference type="InterPro" id="IPR028925">
    <property type="entry name" value="RRM_DME"/>
</dbReference>
<comment type="similarity">
    <text evidence="3">Belongs to the DNA glycosylase family. DEMETER subfamily.</text>
</comment>
<feature type="compositionally biased region" description="Basic residues" evidence="10">
    <location>
        <begin position="423"/>
        <end position="432"/>
    </location>
</feature>
<dbReference type="GO" id="GO:0019104">
    <property type="term" value="F:DNA N-glycosylase activity"/>
    <property type="evidence" value="ECO:0007669"/>
    <property type="project" value="InterPro"/>
</dbReference>
<dbReference type="GO" id="GO:0006284">
    <property type="term" value="P:base-excision repair"/>
    <property type="evidence" value="ECO:0007669"/>
    <property type="project" value="InterPro"/>
</dbReference>
<dbReference type="CDD" id="cd00056">
    <property type="entry name" value="ENDO3c"/>
    <property type="match status" value="1"/>
</dbReference>
<organism evidence="12 13">
    <name type="scientific">Sesamum alatum</name>
    <dbReference type="NCBI Taxonomy" id="300844"/>
    <lineage>
        <taxon>Eukaryota</taxon>
        <taxon>Viridiplantae</taxon>
        <taxon>Streptophyta</taxon>
        <taxon>Embryophyta</taxon>
        <taxon>Tracheophyta</taxon>
        <taxon>Spermatophyta</taxon>
        <taxon>Magnoliopsida</taxon>
        <taxon>eudicotyledons</taxon>
        <taxon>Gunneridae</taxon>
        <taxon>Pentapetalae</taxon>
        <taxon>asterids</taxon>
        <taxon>lamiids</taxon>
        <taxon>Lamiales</taxon>
        <taxon>Pedaliaceae</taxon>
        <taxon>Sesamum</taxon>
    </lineage>
</organism>
<keyword evidence="8" id="KW-0238">DNA-binding</keyword>
<accession>A0AAE1XWH9</accession>
<dbReference type="PANTHER" id="PTHR46213:SF13">
    <property type="entry name" value="DEMETER-LIKE PROTEIN 2-RELATED"/>
    <property type="match status" value="1"/>
</dbReference>
<keyword evidence="4" id="KW-0004">4Fe-4S</keyword>
<evidence type="ECO:0000256" key="3">
    <source>
        <dbReference type="ARBA" id="ARBA00005646"/>
    </source>
</evidence>
<keyword evidence="12" id="KW-0456">Lyase</keyword>
<feature type="region of interest" description="Disordered" evidence="10">
    <location>
        <begin position="573"/>
        <end position="593"/>
    </location>
</feature>
<dbReference type="EMBL" id="JACGWO010000009">
    <property type="protein sequence ID" value="KAK4419325.1"/>
    <property type="molecule type" value="Genomic_DNA"/>
</dbReference>
<feature type="region of interest" description="Disordered" evidence="10">
    <location>
        <begin position="1419"/>
        <end position="1474"/>
    </location>
</feature>
<evidence type="ECO:0000256" key="5">
    <source>
        <dbReference type="ARBA" id="ARBA00022723"/>
    </source>
</evidence>
<dbReference type="FunFam" id="1.10.1670.10:FF:000004">
    <property type="entry name" value="DNA glycosylase/AP lyase ROS1"/>
    <property type="match status" value="1"/>
</dbReference>
<comment type="cofactor">
    <cofactor evidence="1">
        <name>[4Fe-4S] cluster</name>
        <dbReference type="ChEBI" id="CHEBI:49883"/>
    </cofactor>
</comment>
<dbReference type="SMART" id="SM00478">
    <property type="entry name" value="ENDO3c"/>
    <property type="match status" value="1"/>
</dbReference>
<reference evidence="12" key="1">
    <citation type="submission" date="2020-06" db="EMBL/GenBank/DDBJ databases">
        <authorList>
            <person name="Li T."/>
            <person name="Hu X."/>
            <person name="Zhang T."/>
            <person name="Song X."/>
            <person name="Zhang H."/>
            <person name="Dai N."/>
            <person name="Sheng W."/>
            <person name="Hou X."/>
            <person name="Wei L."/>
        </authorList>
    </citation>
    <scope>NUCLEOTIDE SEQUENCE</scope>
    <source>
        <strain evidence="12">3651</strain>
        <tissue evidence="12">Leaf</tissue>
    </source>
</reference>
<dbReference type="InterPro" id="IPR023170">
    <property type="entry name" value="HhH_base_excis_C"/>
</dbReference>
<protein>
    <submittedName>
        <fullName evidence="12">DNA glycosylase/AP lyase ROS1</fullName>
    </submittedName>
</protein>
<dbReference type="GO" id="GO:0016829">
    <property type="term" value="F:lyase activity"/>
    <property type="evidence" value="ECO:0007669"/>
    <property type="project" value="UniProtKB-KW"/>
</dbReference>
<evidence type="ECO:0000256" key="1">
    <source>
        <dbReference type="ARBA" id="ARBA00001966"/>
    </source>
</evidence>
<dbReference type="Pfam" id="PF15628">
    <property type="entry name" value="RRM_DME"/>
    <property type="match status" value="1"/>
</dbReference>
<dbReference type="InterPro" id="IPR003651">
    <property type="entry name" value="Endonuclease3_FeS-loop_motif"/>
</dbReference>
<dbReference type="InterPro" id="IPR044811">
    <property type="entry name" value="DME/ROS1"/>
</dbReference>
<dbReference type="GO" id="GO:0035514">
    <property type="term" value="F:DNA demethylase activity"/>
    <property type="evidence" value="ECO:0007669"/>
    <property type="project" value="InterPro"/>
</dbReference>
<keyword evidence="5" id="KW-0479">Metal-binding</keyword>
<evidence type="ECO:0000259" key="11">
    <source>
        <dbReference type="SMART" id="SM00478"/>
    </source>
</evidence>
<feature type="compositionally biased region" description="Basic residues" evidence="10">
    <location>
        <begin position="387"/>
        <end position="396"/>
    </location>
</feature>
<reference evidence="12" key="2">
    <citation type="journal article" date="2024" name="Plant">
        <title>Genomic evolution and insights into agronomic trait innovations of Sesamum species.</title>
        <authorList>
            <person name="Miao H."/>
            <person name="Wang L."/>
            <person name="Qu L."/>
            <person name="Liu H."/>
            <person name="Sun Y."/>
            <person name="Le M."/>
            <person name="Wang Q."/>
            <person name="Wei S."/>
            <person name="Zheng Y."/>
            <person name="Lin W."/>
            <person name="Duan Y."/>
            <person name="Cao H."/>
            <person name="Xiong S."/>
            <person name="Wang X."/>
            <person name="Wei L."/>
            <person name="Li C."/>
            <person name="Ma Q."/>
            <person name="Ju M."/>
            <person name="Zhao R."/>
            <person name="Li G."/>
            <person name="Mu C."/>
            <person name="Tian Q."/>
            <person name="Mei H."/>
            <person name="Zhang T."/>
            <person name="Gao T."/>
            <person name="Zhang H."/>
        </authorList>
    </citation>
    <scope>NUCLEOTIDE SEQUENCE</scope>
    <source>
        <strain evidence="12">3651</strain>
    </source>
</reference>
<feature type="compositionally biased region" description="Basic and acidic residues" evidence="10">
    <location>
        <begin position="1147"/>
        <end position="1161"/>
    </location>
</feature>
<dbReference type="SUPFAM" id="SSF48150">
    <property type="entry name" value="DNA-glycosylase"/>
    <property type="match status" value="1"/>
</dbReference>
<dbReference type="Proteomes" id="UP001293254">
    <property type="component" value="Unassembled WGS sequence"/>
</dbReference>